<dbReference type="HAMAP" id="MF_00045">
    <property type="entry name" value="Oligoribonuclease"/>
    <property type="match status" value="1"/>
</dbReference>
<dbReference type="InterPro" id="IPR013520">
    <property type="entry name" value="Ribonucl_H"/>
</dbReference>
<keyword evidence="3 5" id="KW-0378">Hydrolase</keyword>
<dbReference type="GO" id="GO:0016787">
    <property type="term" value="F:hydrolase activity"/>
    <property type="evidence" value="ECO:0007669"/>
    <property type="project" value="UniProtKB-KW"/>
</dbReference>
<dbReference type="SMART" id="SM00479">
    <property type="entry name" value="EXOIII"/>
    <property type="match status" value="1"/>
</dbReference>
<protein>
    <recommendedName>
        <fullName evidence="5">Oligoribonuclease</fullName>
        <ecNumber evidence="5">3.1.-.-</ecNumber>
    </recommendedName>
</protein>
<accession>A0ABT8TAC2</accession>
<dbReference type="CDD" id="cd06135">
    <property type="entry name" value="Orn"/>
    <property type="match status" value="1"/>
</dbReference>
<dbReference type="NCBIfam" id="NF003765">
    <property type="entry name" value="PRK05359.1"/>
    <property type="match status" value="1"/>
</dbReference>
<keyword evidence="8" id="KW-1185">Reference proteome</keyword>
<dbReference type="RefSeq" id="WP_302711191.1">
    <property type="nucleotide sequence ID" value="NZ_JAULRT010000032.1"/>
</dbReference>
<dbReference type="PANTHER" id="PTHR11046:SF0">
    <property type="entry name" value="OLIGORIBONUCLEASE, MITOCHONDRIAL"/>
    <property type="match status" value="1"/>
</dbReference>
<comment type="caution">
    <text evidence="7">The sequence shown here is derived from an EMBL/GenBank/DDBJ whole genome shotgun (WGS) entry which is preliminary data.</text>
</comment>
<dbReference type="Gene3D" id="3.30.420.10">
    <property type="entry name" value="Ribonuclease H-like superfamily/Ribonuclease H"/>
    <property type="match status" value="1"/>
</dbReference>
<name>A0ABT8TAC2_9GAMM</name>
<evidence type="ECO:0000256" key="2">
    <source>
        <dbReference type="ARBA" id="ARBA00022722"/>
    </source>
</evidence>
<gene>
    <name evidence="5 7" type="primary">orn</name>
    <name evidence="7" type="ORF">QWI16_02705</name>
</gene>
<dbReference type="Proteomes" id="UP001168380">
    <property type="component" value="Unassembled WGS sequence"/>
</dbReference>
<keyword evidence="4 5" id="KW-0269">Exonuclease</keyword>
<evidence type="ECO:0000313" key="7">
    <source>
        <dbReference type="EMBL" id="MDO3381067.1"/>
    </source>
</evidence>
<dbReference type="SUPFAM" id="SSF53098">
    <property type="entry name" value="Ribonuclease H-like"/>
    <property type="match status" value="1"/>
</dbReference>
<feature type="domain" description="Exonuclease" evidence="6">
    <location>
        <begin position="9"/>
        <end position="182"/>
    </location>
</feature>
<dbReference type="InterPro" id="IPR022894">
    <property type="entry name" value="Oligoribonuclease"/>
</dbReference>
<dbReference type="Pfam" id="PF00929">
    <property type="entry name" value="RNase_T"/>
    <property type="match status" value="1"/>
</dbReference>
<dbReference type="EMBL" id="JAULRT010000032">
    <property type="protein sequence ID" value="MDO3381067.1"/>
    <property type="molecule type" value="Genomic_DNA"/>
</dbReference>
<evidence type="ECO:0000256" key="4">
    <source>
        <dbReference type="ARBA" id="ARBA00022839"/>
    </source>
</evidence>
<evidence type="ECO:0000313" key="8">
    <source>
        <dbReference type="Proteomes" id="UP001168380"/>
    </source>
</evidence>
<dbReference type="InterPro" id="IPR036397">
    <property type="entry name" value="RNaseH_sf"/>
</dbReference>
<comment type="function">
    <text evidence="5">3'-to-5' exoribonuclease specific for small oligoribonucleotides.</text>
</comment>
<keyword evidence="5" id="KW-0963">Cytoplasm</keyword>
<comment type="subcellular location">
    <subcellularLocation>
        <location evidence="5">Cytoplasm</location>
    </subcellularLocation>
</comment>
<evidence type="ECO:0000256" key="5">
    <source>
        <dbReference type="HAMAP-Rule" id="MF_00045"/>
    </source>
</evidence>
<reference evidence="7" key="1">
    <citation type="submission" date="2023-07" db="EMBL/GenBank/DDBJ databases">
        <title>Gilvimarinus algae sp. nov., isolated from the surface of Kelp.</title>
        <authorList>
            <person name="Sun Y.Y."/>
            <person name="Gong Y."/>
            <person name="Du Z.J."/>
        </authorList>
    </citation>
    <scope>NUCLEOTIDE SEQUENCE</scope>
    <source>
        <strain evidence="7">SDUM040014</strain>
    </source>
</reference>
<organism evidence="7 8">
    <name type="scientific">Gilvimarinus algae</name>
    <dbReference type="NCBI Taxonomy" id="3058037"/>
    <lineage>
        <taxon>Bacteria</taxon>
        <taxon>Pseudomonadati</taxon>
        <taxon>Pseudomonadota</taxon>
        <taxon>Gammaproteobacteria</taxon>
        <taxon>Cellvibrionales</taxon>
        <taxon>Cellvibrionaceae</taxon>
        <taxon>Gilvimarinus</taxon>
    </lineage>
</organism>
<evidence type="ECO:0000256" key="3">
    <source>
        <dbReference type="ARBA" id="ARBA00022801"/>
    </source>
</evidence>
<proteinExistence type="inferred from homology"/>
<dbReference type="PANTHER" id="PTHR11046">
    <property type="entry name" value="OLIGORIBONUCLEASE, MITOCHONDRIAL"/>
    <property type="match status" value="1"/>
</dbReference>
<sequence length="184" mass="20625">MSPTANDDNLIWIDLEMTGLDPDSDVIIEIATIVTDAQLNILGEGPVMAVHQPDSILDAMDEWNTNQHGKSGLTERVKNSTTTLADAENATIAFLEQWVPAGKSPMCGNSICQDRRFLARGMPRLERYFHYRNLDVSTLKELARRWKPEALEGFKKSGAHLALDDIRDSIAELVHYRETFIDLG</sequence>
<dbReference type="EC" id="3.1.-.-" evidence="5"/>
<dbReference type="InterPro" id="IPR012337">
    <property type="entry name" value="RNaseH-like_sf"/>
</dbReference>
<evidence type="ECO:0000256" key="1">
    <source>
        <dbReference type="ARBA" id="ARBA00009921"/>
    </source>
</evidence>
<keyword evidence="2 5" id="KW-0540">Nuclease</keyword>
<evidence type="ECO:0000259" key="6">
    <source>
        <dbReference type="SMART" id="SM00479"/>
    </source>
</evidence>
<feature type="active site" evidence="5">
    <location>
        <position position="131"/>
    </location>
</feature>
<comment type="similarity">
    <text evidence="1 5">Belongs to the oligoribonuclease family.</text>
</comment>